<dbReference type="RefSeq" id="WP_150455969.1">
    <property type="nucleotide sequence ID" value="NZ_VYKI01000038.1"/>
</dbReference>
<keyword evidence="2" id="KW-1185">Reference proteome</keyword>
<evidence type="ECO:0000313" key="2">
    <source>
        <dbReference type="Proteomes" id="UP000326367"/>
    </source>
</evidence>
<organism evidence="1 2">
    <name type="scientific">Stenotrophomonas cyclobalanopsidis</name>
    <dbReference type="NCBI Taxonomy" id="2771362"/>
    <lineage>
        <taxon>Bacteria</taxon>
        <taxon>Pseudomonadati</taxon>
        <taxon>Pseudomonadota</taxon>
        <taxon>Gammaproteobacteria</taxon>
        <taxon>Lysobacterales</taxon>
        <taxon>Lysobacteraceae</taxon>
        <taxon>Stenotrophomonas</taxon>
    </lineage>
</organism>
<dbReference type="EMBL" id="VYKI01000038">
    <property type="protein sequence ID" value="KAA8993566.1"/>
    <property type="molecule type" value="Genomic_DNA"/>
</dbReference>
<gene>
    <name evidence="1" type="ORF">FJU31_18095</name>
</gene>
<protein>
    <submittedName>
        <fullName evidence="1">Uncharacterized protein</fullName>
    </submittedName>
</protein>
<sequence>MSRSARRKVPAPAPVTLDHEADLQRIDEALATVESIADVWFEHHRLKPCPPGFLLSLNRLRDFTSFAKAYATALRVVRE</sequence>
<dbReference type="Proteomes" id="UP000326367">
    <property type="component" value="Unassembled WGS sequence"/>
</dbReference>
<comment type="caution">
    <text evidence="1">The sequence shown here is derived from an EMBL/GenBank/DDBJ whole genome shotgun (WGS) entry which is preliminary data.</text>
</comment>
<evidence type="ECO:0000313" key="1">
    <source>
        <dbReference type="EMBL" id="KAA8993566.1"/>
    </source>
</evidence>
<proteinExistence type="predicted"/>
<reference evidence="1 2" key="1">
    <citation type="journal article" date="2020" name="Antonie Van Leeuwenhoek">
        <title>Stenotrophomonas cyclobalanopsidis sp. nov., isolated from the leaf spot disease of Cyclobalanopsis patelliformis.</title>
        <authorList>
            <person name="Bian D.R."/>
            <person name="Xue H."/>
            <person name="Piao C.G."/>
            <person name="Li Y."/>
        </authorList>
    </citation>
    <scope>NUCLEOTIDE SEQUENCE [LARGE SCALE GENOMIC DNA]</scope>
    <source>
        <strain evidence="1 2">TPQG1-4</strain>
    </source>
</reference>
<name>A0ABQ6SWB1_9GAMM</name>
<accession>A0ABQ6SWB1</accession>